<dbReference type="EMBL" id="FQXK01000022">
    <property type="protein sequence ID" value="SHI27365.1"/>
    <property type="molecule type" value="Genomic_DNA"/>
</dbReference>
<dbReference type="InterPro" id="IPR055377">
    <property type="entry name" value="GH3_M"/>
</dbReference>
<dbReference type="GO" id="GO:0016740">
    <property type="term" value="F:transferase activity"/>
    <property type="evidence" value="ECO:0007669"/>
    <property type="project" value="UniProtKB-KW"/>
</dbReference>
<organism evidence="3 4">
    <name type="scientific">Butyrivibrio fibrisolvens DSM 3071</name>
    <dbReference type="NCBI Taxonomy" id="1121131"/>
    <lineage>
        <taxon>Bacteria</taxon>
        <taxon>Bacillati</taxon>
        <taxon>Bacillota</taxon>
        <taxon>Clostridia</taxon>
        <taxon>Lachnospirales</taxon>
        <taxon>Lachnospiraceae</taxon>
        <taxon>Butyrivibrio</taxon>
    </lineage>
</organism>
<keyword evidence="4" id="KW-1185">Reference proteome</keyword>
<accession>A0A1M5ZST1</accession>
<dbReference type="Pfam" id="PF03321">
    <property type="entry name" value="GH3"/>
    <property type="match status" value="2"/>
</dbReference>
<dbReference type="GeneID" id="89511156"/>
<dbReference type="PANTHER" id="PTHR31901">
    <property type="entry name" value="GH3 DOMAIN-CONTAINING PROTEIN"/>
    <property type="match status" value="1"/>
</dbReference>
<dbReference type="InterPro" id="IPR004993">
    <property type="entry name" value="GH3"/>
</dbReference>
<feature type="domain" description="Glycosyltransferase 2-like" evidence="1">
    <location>
        <begin position="9"/>
        <end position="139"/>
    </location>
</feature>
<feature type="domain" description="GH3 middle" evidence="2">
    <location>
        <begin position="656"/>
        <end position="713"/>
    </location>
</feature>
<dbReference type="STRING" id="1121131.SAMN02745229_02642"/>
<dbReference type="CDD" id="cd00761">
    <property type="entry name" value="Glyco_tranf_GTA_type"/>
    <property type="match status" value="1"/>
</dbReference>
<dbReference type="GO" id="GO:0016881">
    <property type="term" value="F:acid-amino acid ligase activity"/>
    <property type="evidence" value="ECO:0007669"/>
    <property type="project" value="TreeGrafter"/>
</dbReference>
<proteinExistence type="predicted"/>
<dbReference type="InterPro" id="IPR029044">
    <property type="entry name" value="Nucleotide-diphossugar_trans"/>
</dbReference>
<protein>
    <submittedName>
        <fullName evidence="3">Glycosyl transferase family 2</fullName>
    </submittedName>
</protein>
<evidence type="ECO:0000259" key="1">
    <source>
        <dbReference type="Pfam" id="PF00535"/>
    </source>
</evidence>
<dbReference type="SUPFAM" id="SSF53448">
    <property type="entry name" value="Nucleotide-diphospho-sugar transferases"/>
    <property type="match status" value="1"/>
</dbReference>
<evidence type="ECO:0000313" key="3">
    <source>
        <dbReference type="EMBL" id="SHI27365.1"/>
    </source>
</evidence>
<dbReference type="InterPro" id="IPR001173">
    <property type="entry name" value="Glyco_trans_2-like"/>
</dbReference>
<dbReference type="RefSeq" id="WP_073388454.1">
    <property type="nucleotide sequence ID" value="NZ_FQXK01000022.1"/>
</dbReference>
<dbReference type="GO" id="GO:0005737">
    <property type="term" value="C:cytoplasm"/>
    <property type="evidence" value="ECO:0007669"/>
    <property type="project" value="TreeGrafter"/>
</dbReference>
<dbReference type="Proteomes" id="UP000184278">
    <property type="component" value="Unassembled WGS sequence"/>
</dbReference>
<reference evidence="4" key="1">
    <citation type="submission" date="2016-11" db="EMBL/GenBank/DDBJ databases">
        <authorList>
            <person name="Varghese N."/>
            <person name="Submissions S."/>
        </authorList>
    </citation>
    <scope>NUCLEOTIDE SEQUENCE [LARGE SCALE GENOMIC DNA]</scope>
    <source>
        <strain evidence="4">DSM 3071</strain>
    </source>
</reference>
<dbReference type="Pfam" id="PF00535">
    <property type="entry name" value="Glycos_transf_2"/>
    <property type="match status" value="1"/>
</dbReference>
<dbReference type="AlphaFoldDB" id="A0A1M5ZST1"/>
<dbReference type="Gene3D" id="3.90.550.10">
    <property type="entry name" value="Spore Coat Polysaccharide Biosynthesis Protein SpsA, Chain A"/>
    <property type="match status" value="1"/>
</dbReference>
<dbReference type="Pfam" id="PF23571">
    <property type="entry name" value="GH3_M"/>
    <property type="match status" value="1"/>
</dbReference>
<keyword evidence="3" id="KW-0808">Transferase</keyword>
<name>A0A1M5ZST1_BUTFI</name>
<gene>
    <name evidence="3" type="ORF">SAMN02745229_02642</name>
</gene>
<dbReference type="OrthoDB" id="614636at2"/>
<evidence type="ECO:0000313" key="4">
    <source>
        <dbReference type="Proteomes" id="UP000184278"/>
    </source>
</evidence>
<dbReference type="PANTHER" id="PTHR31901:SF9">
    <property type="entry name" value="GH3 DOMAIN-CONTAINING PROTEIN"/>
    <property type="match status" value="1"/>
</dbReference>
<sequence length="856" mass="96944">MGEKEYLVSVITPFHNTKIEFFKRGYDSLKRQTLGFKNIEWVVVVHNSDDSYADAVRKLTKEDDNVKIYILNNDKRTPSSPRNYALTKAQGKYIAFLDSDDFFTDDGLKEVVEGMEETEADIASFRAETLPEDETVIQAIDTRARFDQTVHMLEFKKGDEKLNDLIYAGGLTIWSKLIRRDFLSKYNIGFSLDMKYGEDVCFSMECLGKAKKIIILPQTIVYVYFMNHGSLAQDMNHTPESLLKLASDFANIFDVTAKGGFKLEKLAWPVLGYLAEMMAITPGLDDEFRKRIYDLMHKYFGILGPLEPDAKFFNAQMAEHFMKRARMIILGEEDNDEMAKSSLLPILLANADTEYGQRYGFGSIHKVVDYQKKVPLSDYSMYRPLIKLMTRIGESNLICKEKVVAYSSKLCPDGGEFLVPQTAPFVSVYQNVLIEELKAARYSTFLAIESAGESGTIRFNDGALLHSVADTVLAGIRKSDIYNSHARSTENKYGTITAPESVLFKNPGEDLRYAKLLFALADPDVSQIIVPFTVNILDMVRFLKCMWEMLVEDIASGRVSEVSGLAEGRRKELSKLLKPSKRRAKELRTIFEQGFENVLPKIWKNLDLIISAGSGENAVYSRQIMKYIGSVPLDYGYLGIAEGIIGKVSAPGENTYIIMEKDSFLEFLPEDSDKDKTFIASELEISKHYEVIISNMAGLYRYRSGIIVEATKIQDGQTYVRYCYDRKDVVTVSGVSINTLSLRQAGKKIDEEAGMITYDYCLFANDKKNCFELFLKPEKEGNYSAKLVQEIAEKELSKVIPSYGRARKAGKIDKIRIHFLPSADADIVKGKAPKPIRIIHASSDEKLFKTYRLYEV</sequence>
<evidence type="ECO:0000259" key="2">
    <source>
        <dbReference type="Pfam" id="PF23571"/>
    </source>
</evidence>